<dbReference type="InterPro" id="IPR036250">
    <property type="entry name" value="AcylCo_DH-like_C"/>
</dbReference>
<dbReference type="Proteomes" id="UP001501218">
    <property type="component" value="Unassembled WGS sequence"/>
</dbReference>
<evidence type="ECO:0000256" key="5">
    <source>
        <dbReference type="RuleBase" id="RU362125"/>
    </source>
</evidence>
<dbReference type="InterPro" id="IPR037069">
    <property type="entry name" value="AcylCoA_DH/ox_N_sf"/>
</dbReference>
<comment type="cofactor">
    <cofactor evidence="1 5">
        <name>FAD</name>
        <dbReference type="ChEBI" id="CHEBI:57692"/>
    </cofactor>
</comment>
<dbReference type="PANTHER" id="PTHR43884:SF9">
    <property type="entry name" value="COMPLEX I ASSEMBLY FACTOR ACAD9, MITOCHONDRIAL"/>
    <property type="match status" value="1"/>
</dbReference>
<dbReference type="CDD" id="cd00567">
    <property type="entry name" value="ACAD"/>
    <property type="match status" value="1"/>
</dbReference>
<organism evidence="9 10">
    <name type="scientific">Saccharopolyspora halophila</name>
    <dbReference type="NCBI Taxonomy" id="405551"/>
    <lineage>
        <taxon>Bacteria</taxon>
        <taxon>Bacillati</taxon>
        <taxon>Actinomycetota</taxon>
        <taxon>Actinomycetes</taxon>
        <taxon>Pseudonocardiales</taxon>
        <taxon>Pseudonocardiaceae</taxon>
        <taxon>Saccharopolyspora</taxon>
    </lineage>
</organism>
<evidence type="ECO:0000256" key="3">
    <source>
        <dbReference type="ARBA" id="ARBA00022630"/>
    </source>
</evidence>
<evidence type="ECO:0000313" key="9">
    <source>
        <dbReference type="EMBL" id="GAA2342362.1"/>
    </source>
</evidence>
<comment type="similarity">
    <text evidence="2 5">Belongs to the acyl-CoA dehydrogenase family.</text>
</comment>
<feature type="domain" description="Acyl-CoA oxidase/dehydrogenase middle" evidence="7">
    <location>
        <begin position="128"/>
        <end position="222"/>
    </location>
</feature>
<evidence type="ECO:0008006" key="11">
    <source>
        <dbReference type="Google" id="ProtNLM"/>
    </source>
</evidence>
<feature type="domain" description="Acyl-CoA dehydrogenase/oxidase N-terminal" evidence="8">
    <location>
        <begin position="18"/>
        <end position="121"/>
    </location>
</feature>
<dbReference type="SUPFAM" id="SSF56645">
    <property type="entry name" value="Acyl-CoA dehydrogenase NM domain-like"/>
    <property type="match status" value="1"/>
</dbReference>
<name>A0ABP5SZW2_9PSEU</name>
<evidence type="ECO:0000256" key="1">
    <source>
        <dbReference type="ARBA" id="ARBA00001974"/>
    </source>
</evidence>
<reference evidence="10" key="1">
    <citation type="journal article" date="2019" name="Int. J. Syst. Evol. Microbiol.">
        <title>The Global Catalogue of Microorganisms (GCM) 10K type strain sequencing project: providing services to taxonomists for standard genome sequencing and annotation.</title>
        <authorList>
            <consortium name="The Broad Institute Genomics Platform"/>
            <consortium name="The Broad Institute Genome Sequencing Center for Infectious Disease"/>
            <person name="Wu L."/>
            <person name="Ma J."/>
        </authorList>
    </citation>
    <scope>NUCLEOTIDE SEQUENCE [LARGE SCALE GENOMIC DNA]</scope>
    <source>
        <strain evidence="10">JCM 16221</strain>
    </source>
</reference>
<proteinExistence type="inferred from homology"/>
<dbReference type="Pfam" id="PF02770">
    <property type="entry name" value="Acyl-CoA_dh_M"/>
    <property type="match status" value="1"/>
</dbReference>
<keyword evidence="10" id="KW-1185">Reference proteome</keyword>
<dbReference type="EMBL" id="BAAARA010000004">
    <property type="protein sequence ID" value="GAA2342362.1"/>
    <property type="molecule type" value="Genomic_DNA"/>
</dbReference>
<feature type="domain" description="Acyl-CoA dehydrogenase/oxidase C-terminal" evidence="6">
    <location>
        <begin position="235"/>
        <end position="375"/>
    </location>
</feature>
<dbReference type="InterPro" id="IPR009100">
    <property type="entry name" value="AcylCoA_DH/oxidase_NM_dom_sf"/>
</dbReference>
<evidence type="ECO:0000259" key="8">
    <source>
        <dbReference type="Pfam" id="PF02771"/>
    </source>
</evidence>
<dbReference type="SUPFAM" id="SSF47203">
    <property type="entry name" value="Acyl-CoA dehydrogenase C-terminal domain-like"/>
    <property type="match status" value="1"/>
</dbReference>
<dbReference type="Pfam" id="PF00441">
    <property type="entry name" value="Acyl-CoA_dh_1"/>
    <property type="match status" value="1"/>
</dbReference>
<keyword evidence="5" id="KW-0560">Oxidoreductase</keyword>
<evidence type="ECO:0000259" key="6">
    <source>
        <dbReference type="Pfam" id="PF00441"/>
    </source>
</evidence>
<accession>A0ABP5SZW2</accession>
<dbReference type="Gene3D" id="1.20.140.10">
    <property type="entry name" value="Butyryl-CoA Dehydrogenase, subunit A, domain 3"/>
    <property type="match status" value="1"/>
</dbReference>
<dbReference type="Gene3D" id="1.10.540.10">
    <property type="entry name" value="Acyl-CoA dehydrogenase/oxidase, N-terminal domain"/>
    <property type="match status" value="1"/>
</dbReference>
<evidence type="ECO:0000256" key="2">
    <source>
        <dbReference type="ARBA" id="ARBA00009347"/>
    </source>
</evidence>
<dbReference type="RefSeq" id="WP_344128850.1">
    <property type="nucleotide sequence ID" value="NZ_BAAARA010000004.1"/>
</dbReference>
<dbReference type="InterPro" id="IPR009075">
    <property type="entry name" value="AcylCo_DH/oxidase_C"/>
</dbReference>
<evidence type="ECO:0000313" key="10">
    <source>
        <dbReference type="Proteomes" id="UP001501218"/>
    </source>
</evidence>
<dbReference type="InterPro" id="IPR046373">
    <property type="entry name" value="Acyl-CoA_Oxase/DH_mid-dom_sf"/>
</dbReference>
<dbReference type="InterPro" id="IPR013786">
    <property type="entry name" value="AcylCoA_DH/ox_N"/>
</dbReference>
<dbReference type="Gene3D" id="2.40.110.10">
    <property type="entry name" value="Butyryl-CoA Dehydrogenase, subunit A, domain 2"/>
    <property type="match status" value="1"/>
</dbReference>
<dbReference type="PANTHER" id="PTHR43884">
    <property type="entry name" value="ACYL-COA DEHYDROGENASE"/>
    <property type="match status" value="1"/>
</dbReference>
<evidence type="ECO:0000259" key="7">
    <source>
        <dbReference type="Pfam" id="PF02770"/>
    </source>
</evidence>
<dbReference type="InterPro" id="IPR006091">
    <property type="entry name" value="Acyl-CoA_Oxase/DH_mid-dom"/>
</dbReference>
<sequence>MELADSGPAQQPDAASEMLDFLRRYSREQLDSWRMDERRGFPLSMVPDMAGAGLFGLQIPERYAGQDLSHADTLKVFRQLGAIDCNLMVFMAVHNTLGVPPILHFAQEDVRSARLPELATGRRLVTSAITEPGTGSHVRAISTRATKLPDGSYVLNGGKQWISLGADANHVNVFARLIDEDGADAGITGFLVDSGTPGFVRGSEMMTMGLKAVPQNLLTFENLRVPGEALLGNEGEGLAAAKTAFMRGRLALPTGAMGAAMRALELAQRFARRREVATGNLAENGRIQQILADSVAAIQAVDTLVHYIADRLDSGQQVPELWHFVAKILGCELMWKVVDDCLQLLGARGFVDTNVVAQFYRDYRLFRIFEGTTEAITVYLGSTIMKDSQRLMGVFDELDADPRSAEHASRVAKLTTVPTSGEQHKHVLAGQIGELACWSLLAGLTAQSRNRSTMFARMAAWCEQRFLDKLRRAEEDACSPVDLPTGEELARCIDGFDDVIGNVEQRRPGDYRELDLLLRRG</sequence>
<keyword evidence="4 5" id="KW-0274">FAD</keyword>
<protein>
    <recommendedName>
        <fullName evidence="11">Acyl-CoA dehydrogenase</fullName>
    </recommendedName>
</protein>
<evidence type="ECO:0000256" key="4">
    <source>
        <dbReference type="ARBA" id="ARBA00022827"/>
    </source>
</evidence>
<comment type="caution">
    <text evidence="9">The sequence shown here is derived from an EMBL/GenBank/DDBJ whole genome shotgun (WGS) entry which is preliminary data.</text>
</comment>
<keyword evidence="3 5" id="KW-0285">Flavoprotein</keyword>
<gene>
    <name evidence="9" type="ORF">GCM10009854_18780</name>
</gene>
<dbReference type="Pfam" id="PF02771">
    <property type="entry name" value="Acyl-CoA_dh_N"/>
    <property type="match status" value="1"/>
</dbReference>